<dbReference type="Proteomes" id="UP000053557">
    <property type="component" value="Unassembled WGS sequence"/>
</dbReference>
<protein>
    <submittedName>
        <fullName evidence="1">Uncharacterized protein</fullName>
    </submittedName>
</protein>
<keyword evidence="2" id="KW-1185">Reference proteome</keyword>
<sequence>MITLNRLIPLTHDDFFERSDYDRLAERFPAPAVRRAASPEDIAGLNVGRHIDYLGTFLQFIDLDCGSQGYCLTLQITDETGHMQALLWTSSEDRAREVIEQIGDGKEAIVSGAVYEWLLSSGDKRMNIREIDFGRAIPEVVESPISGVIHTIMQIVPAFERVPQPYSGLAVDCIERNWDELLVGVDTESVRHRYHGGILDHLRAVLKVLQFMWNSSGLDSAMVELIKKYQTTLVDEKGTRGYYPISIDHLHQIFTKSRQALEDHSKSTDYLAVSLAAVMIEVGKLSSRVRVRVMESLAYAMRRMVDELVLSQEDADRVLHLVSRGFGNVETARTSDELALYMANYVASAVG</sequence>
<proteinExistence type="predicted"/>
<organism evidence="1 2">
    <name type="scientific">Ferroacidibacillus organovorans</name>
    <dbReference type="NCBI Taxonomy" id="1765683"/>
    <lineage>
        <taxon>Bacteria</taxon>
        <taxon>Bacillati</taxon>
        <taxon>Bacillota</taxon>
        <taxon>Bacilli</taxon>
        <taxon>Bacillales</taxon>
        <taxon>Alicyclobacillaceae</taxon>
        <taxon>Ferroacidibacillus</taxon>
    </lineage>
</organism>
<evidence type="ECO:0000313" key="2">
    <source>
        <dbReference type="Proteomes" id="UP000053557"/>
    </source>
</evidence>
<gene>
    <name evidence="1" type="ORF">ATW55_12095</name>
</gene>
<name>A0A101XT30_9BACL</name>
<comment type="caution">
    <text evidence="1">The sequence shown here is derived from an EMBL/GenBank/DDBJ whole genome shotgun (WGS) entry which is preliminary data.</text>
</comment>
<dbReference type="AlphaFoldDB" id="A0A101XT30"/>
<reference evidence="1 2" key="1">
    <citation type="submission" date="2015-12" db="EMBL/GenBank/DDBJ databases">
        <title>Draft genome sequence of Acidibacillus ferrooxidans ITV001, isolated from a chalcopyrite acid mine drainage site in Brazil.</title>
        <authorList>
            <person name="Dall'Agnol H."/>
            <person name="Nancucheo I."/>
            <person name="Johnson B."/>
            <person name="Oliveira R."/>
            <person name="Leite L."/>
            <person name="Pylro V."/>
            <person name="Nunes G.L."/>
            <person name="Tzotzos G."/>
            <person name="Fernandes G.R."/>
            <person name="Dutra J."/>
            <person name="Orellana S.C."/>
            <person name="Oliveira G."/>
        </authorList>
    </citation>
    <scope>NUCLEOTIDE SEQUENCE [LARGE SCALE GENOMIC DNA]</scope>
    <source>
        <strain evidence="2">ITV01</strain>
    </source>
</reference>
<dbReference type="RefSeq" id="WP_153004973.1">
    <property type="nucleotide sequence ID" value="NZ_LPVJ01000006.1"/>
</dbReference>
<dbReference type="OrthoDB" id="2992766at2"/>
<evidence type="ECO:0000313" key="1">
    <source>
        <dbReference type="EMBL" id="KUO97057.1"/>
    </source>
</evidence>
<accession>A0A101XT30</accession>
<dbReference type="EMBL" id="LPVJ01000006">
    <property type="protein sequence ID" value="KUO97057.1"/>
    <property type="molecule type" value="Genomic_DNA"/>
</dbReference>